<reference evidence="5 6" key="1">
    <citation type="journal article" date="2019" name="Sci. Rep.">
        <title>A high-quality genome of Eragrostis curvula grass provides insights into Poaceae evolution and supports new strategies to enhance forage quality.</title>
        <authorList>
            <person name="Carballo J."/>
            <person name="Santos B.A.C.M."/>
            <person name="Zappacosta D."/>
            <person name="Garbus I."/>
            <person name="Selva J.P."/>
            <person name="Gallo C.A."/>
            <person name="Diaz A."/>
            <person name="Albertini E."/>
            <person name="Caccamo M."/>
            <person name="Echenique V."/>
        </authorList>
    </citation>
    <scope>NUCLEOTIDE SEQUENCE [LARGE SCALE GENOMIC DNA]</scope>
    <source>
        <strain evidence="6">cv. Victoria</strain>
        <tissue evidence="5">Leaf</tissue>
    </source>
</reference>
<name>A0A5J9W0S2_9POAL</name>
<comment type="caution">
    <text evidence="5">The sequence shown here is derived from an EMBL/GenBank/DDBJ whole genome shotgun (WGS) entry which is preliminary data.</text>
</comment>
<dbReference type="PANTHER" id="PTHR24296">
    <property type="entry name" value="CYTOCHROME P450"/>
    <property type="match status" value="1"/>
</dbReference>
<dbReference type="Gene3D" id="1.10.630.10">
    <property type="entry name" value="Cytochrome P450"/>
    <property type="match status" value="1"/>
</dbReference>
<dbReference type="GO" id="GO:0020037">
    <property type="term" value="F:heme binding"/>
    <property type="evidence" value="ECO:0007669"/>
    <property type="project" value="InterPro"/>
</dbReference>
<dbReference type="OrthoDB" id="1470350at2759"/>
<keyword evidence="3" id="KW-0560">Oxidoreductase</keyword>
<proteinExistence type="inferred from homology"/>
<dbReference type="GO" id="GO:0016705">
    <property type="term" value="F:oxidoreductase activity, acting on paired donors, with incorporation or reduction of molecular oxygen"/>
    <property type="evidence" value="ECO:0007669"/>
    <property type="project" value="InterPro"/>
</dbReference>
<dbReference type="Gramene" id="TVU41144">
    <property type="protein sequence ID" value="TVU41144"/>
    <property type="gene ID" value="EJB05_14640"/>
</dbReference>
<protein>
    <submittedName>
        <fullName evidence="5">Uncharacterized protein</fullName>
    </submittedName>
</protein>
<dbReference type="AlphaFoldDB" id="A0A5J9W0S2"/>
<keyword evidence="6" id="KW-1185">Reference proteome</keyword>
<sequence length="165" mass="17926">MNMTCCHPSCSATTTTSPAVTTSWCTFDASELGGLVYLHAALCECLRLYPSVPSGHKAKGGDTVLVYNYSMGRMERVWGEDSAEFRPERWIAGAEDDDGCRLLPRQGARVRADEGRGGGRALERNFAAEAVPGNVVEPKLSVILHMKNGLAVRVARRNQLVKDGE</sequence>
<dbReference type="InterPro" id="IPR001128">
    <property type="entry name" value="Cyt_P450"/>
</dbReference>
<dbReference type="EMBL" id="RWGY01000007">
    <property type="protein sequence ID" value="TVU41144.1"/>
    <property type="molecule type" value="Genomic_DNA"/>
</dbReference>
<gene>
    <name evidence="5" type="ORF">EJB05_14640</name>
</gene>
<dbReference type="InterPro" id="IPR036396">
    <property type="entry name" value="Cyt_P450_sf"/>
</dbReference>
<evidence type="ECO:0000256" key="3">
    <source>
        <dbReference type="ARBA" id="ARBA00023002"/>
    </source>
</evidence>
<dbReference type="SUPFAM" id="SSF48264">
    <property type="entry name" value="Cytochrome P450"/>
    <property type="match status" value="1"/>
</dbReference>
<organism evidence="5 6">
    <name type="scientific">Eragrostis curvula</name>
    <name type="common">weeping love grass</name>
    <dbReference type="NCBI Taxonomy" id="38414"/>
    <lineage>
        <taxon>Eukaryota</taxon>
        <taxon>Viridiplantae</taxon>
        <taxon>Streptophyta</taxon>
        <taxon>Embryophyta</taxon>
        <taxon>Tracheophyta</taxon>
        <taxon>Spermatophyta</taxon>
        <taxon>Magnoliopsida</taxon>
        <taxon>Liliopsida</taxon>
        <taxon>Poales</taxon>
        <taxon>Poaceae</taxon>
        <taxon>PACMAD clade</taxon>
        <taxon>Chloridoideae</taxon>
        <taxon>Eragrostideae</taxon>
        <taxon>Eragrostidinae</taxon>
        <taxon>Eragrostis</taxon>
    </lineage>
</organism>
<dbReference type="Proteomes" id="UP000324897">
    <property type="component" value="Chromosome 4"/>
</dbReference>
<keyword evidence="2" id="KW-0479">Metal-binding</keyword>
<dbReference type="GO" id="GO:0005506">
    <property type="term" value="F:iron ion binding"/>
    <property type="evidence" value="ECO:0007669"/>
    <property type="project" value="InterPro"/>
</dbReference>
<evidence type="ECO:0000256" key="1">
    <source>
        <dbReference type="ARBA" id="ARBA00010617"/>
    </source>
</evidence>
<evidence type="ECO:0000256" key="2">
    <source>
        <dbReference type="ARBA" id="ARBA00022723"/>
    </source>
</evidence>
<evidence type="ECO:0000313" key="5">
    <source>
        <dbReference type="EMBL" id="TVU41144.1"/>
    </source>
</evidence>
<keyword evidence="4" id="KW-0408">Iron</keyword>
<evidence type="ECO:0000313" key="6">
    <source>
        <dbReference type="Proteomes" id="UP000324897"/>
    </source>
</evidence>
<evidence type="ECO:0000256" key="4">
    <source>
        <dbReference type="ARBA" id="ARBA00023004"/>
    </source>
</evidence>
<dbReference type="Pfam" id="PF00067">
    <property type="entry name" value="p450"/>
    <property type="match status" value="1"/>
</dbReference>
<accession>A0A5J9W0S2</accession>
<feature type="non-terminal residue" evidence="5">
    <location>
        <position position="1"/>
    </location>
</feature>
<dbReference type="GO" id="GO:0004497">
    <property type="term" value="F:monooxygenase activity"/>
    <property type="evidence" value="ECO:0007669"/>
    <property type="project" value="InterPro"/>
</dbReference>
<comment type="similarity">
    <text evidence="1">Belongs to the cytochrome P450 family.</text>
</comment>